<dbReference type="SMART" id="SM00448">
    <property type="entry name" value="REC"/>
    <property type="match status" value="1"/>
</dbReference>
<reference evidence="5" key="1">
    <citation type="submission" date="2017-09" db="EMBL/GenBank/DDBJ databases">
        <title>Depth-based differentiation of microbial function through sediment-hosted aquifers and enrichment of novel symbionts in the deep terrestrial subsurface.</title>
        <authorList>
            <person name="Probst A.J."/>
            <person name="Ladd B."/>
            <person name="Jarett J.K."/>
            <person name="Geller-Mcgrath D.E."/>
            <person name="Sieber C.M.K."/>
            <person name="Emerson J.B."/>
            <person name="Anantharaman K."/>
            <person name="Thomas B.C."/>
            <person name="Malmstrom R."/>
            <person name="Stieglmeier M."/>
            <person name="Klingl A."/>
            <person name="Woyke T."/>
            <person name="Ryan C.M."/>
            <person name="Banfield J.F."/>
        </authorList>
    </citation>
    <scope>NUCLEOTIDE SEQUENCE [LARGE SCALE GENOMIC DNA]</scope>
</reference>
<proteinExistence type="predicted"/>
<protein>
    <submittedName>
        <fullName evidence="4">Response regulator</fullName>
    </submittedName>
</protein>
<dbReference type="PROSITE" id="PS50110">
    <property type="entry name" value="RESPONSE_REGULATORY"/>
    <property type="match status" value="1"/>
</dbReference>
<sequence>MFENKSILIVDDDPSLLDMYVERIKAEGAIVLEANNGEQAIKVAKEEHPQIILLDIMMPKTNGFEVLKDLKSDPDTAEIPIVILTALADDQKRRQAFTLGAADFIVKSEILPIDVVEKMRKIIAPDTELK</sequence>
<accession>A0A2H0W8R2</accession>
<feature type="domain" description="Response regulatory" evidence="3">
    <location>
        <begin position="6"/>
        <end position="122"/>
    </location>
</feature>
<gene>
    <name evidence="4" type="ORF">COT78_02100</name>
</gene>
<name>A0A2H0W8R2_9BACT</name>
<dbReference type="InterPro" id="IPR011006">
    <property type="entry name" value="CheY-like_superfamily"/>
</dbReference>
<feature type="modified residue" description="4-aspartylphosphate" evidence="2">
    <location>
        <position position="55"/>
    </location>
</feature>
<keyword evidence="1 2" id="KW-0597">Phosphoprotein</keyword>
<evidence type="ECO:0000256" key="2">
    <source>
        <dbReference type="PROSITE-ProRule" id="PRU00169"/>
    </source>
</evidence>
<organism evidence="4 5">
    <name type="scientific">Candidatus Berkelbacteria bacterium CG10_big_fil_rev_8_21_14_0_10_43_13</name>
    <dbReference type="NCBI Taxonomy" id="1974514"/>
    <lineage>
        <taxon>Bacteria</taxon>
        <taxon>Candidatus Berkelbacteria</taxon>
    </lineage>
</organism>
<dbReference type="InterPro" id="IPR001789">
    <property type="entry name" value="Sig_transdc_resp-reg_receiver"/>
</dbReference>
<dbReference type="GO" id="GO:0000155">
    <property type="term" value="F:phosphorelay sensor kinase activity"/>
    <property type="evidence" value="ECO:0007669"/>
    <property type="project" value="TreeGrafter"/>
</dbReference>
<dbReference type="SUPFAM" id="SSF52172">
    <property type="entry name" value="CheY-like"/>
    <property type="match status" value="1"/>
</dbReference>
<evidence type="ECO:0000313" key="4">
    <source>
        <dbReference type="EMBL" id="PIS07738.1"/>
    </source>
</evidence>
<dbReference type="Proteomes" id="UP000231382">
    <property type="component" value="Unassembled WGS sequence"/>
</dbReference>
<evidence type="ECO:0000259" key="3">
    <source>
        <dbReference type="PROSITE" id="PS50110"/>
    </source>
</evidence>
<dbReference type="Pfam" id="PF00072">
    <property type="entry name" value="Response_reg"/>
    <property type="match status" value="1"/>
</dbReference>
<dbReference type="EMBL" id="PEZW01000014">
    <property type="protein sequence ID" value="PIS07738.1"/>
    <property type="molecule type" value="Genomic_DNA"/>
</dbReference>
<dbReference type="PANTHER" id="PTHR43547">
    <property type="entry name" value="TWO-COMPONENT HISTIDINE KINASE"/>
    <property type="match status" value="1"/>
</dbReference>
<evidence type="ECO:0000256" key="1">
    <source>
        <dbReference type="ARBA" id="ARBA00022553"/>
    </source>
</evidence>
<dbReference type="AlphaFoldDB" id="A0A2H0W8R2"/>
<dbReference type="Gene3D" id="3.40.50.2300">
    <property type="match status" value="1"/>
</dbReference>
<dbReference type="PANTHER" id="PTHR43547:SF2">
    <property type="entry name" value="HYBRID SIGNAL TRANSDUCTION HISTIDINE KINASE C"/>
    <property type="match status" value="1"/>
</dbReference>
<evidence type="ECO:0000313" key="5">
    <source>
        <dbReference type="Proteomes" id="UP000231382"/>
    </source>
</evidence>
<comment type="caution">
    <text evidence="4">The sequence shown here is derived from an EMBL/GenBank/DDBJ whole genome shotgun (WGS) entry which is preliminary data.</text>
</comment>